<dbReference type="STRING" id="1186196.SAMN04489841_1596"/>
<dbReference type="EMBL" id="FOFD01000002">
    <property type="protein sequence ID" value="SEQ37813.1"/>
    <property type="molecule type" value="Genomic_DNA"/>
</dbReference>
<sequence length="622" mass="63893">MSDGGLRGVIARTARIARWEVVRSAGTVDRKTVLALAVLALAVGTAGFSVADEGLGLEREIYVVGVDEDSQYHDVAVASEQFRPVPLERVEAERDGEANADAIAVRGDAAVDVVVTRDGGIDHVGDNGAAAYDAFRDSVEEYNAELMDGEADRAAAYPVLVSIDYQQRDSAEPADSGADGGGGTGGGDGSDGGGGTDERADGSDGTDSTAGGGSGGSGTDGGSESLQVPGVGDGSTASTEPGTPGSIAPPFPFQSLVLAFLFVVPMNFVIQAYGSTIMDERVKRRGELLLVSPASSREIVAGKTLPYLLGLVVVVAVIARAIDGGPVAVAAALPVALLFLAATFVGAMLARSFKELTFVTVTISVGLTTYTFVPAIFTDVNSIALISPLTLVVMDLQDESVRLGEYLFSTGPFYLSAAVCFLLGVGVYREEDMFAQKPIPAKVIDAVASRVRGRQSIPLLSALFIPFVFVSQLLAVALLFAVPEAVAVPVIVVVAAAVEEVAKSVHVYAGFARSRFDATLRTAAVLGALSGAGFFVGEKLTHVVQFVGLPDLSVGVAAFGPAVSSDPFVLAAVFLAPLVLHVVTAVCSALGASRGRNGYALGFLAATLVHAAYNLGVIFLVA</sequence>
<keyword evidence="2" id="KW-1133">Transmembrane helix</keyword>
<gene>
    <name evidence="3" type="ORF">SAMN04489841_1596</name>
</gene>
<name>A0A1H9FJZ5_9EURY</name>
<dbReference type="OrthoDB" id="106980at2157"/>
<keyword evidence="2" id="KW-0812">Transmembrane</keyword>
<feature type="transmembrane region" description="Helical" evidence="2">
    <location>
        <begin position="305"/>
        <end position="322"/>
    </location>
</feature>
<feature type="compositionally biased region" description="Gly residues" evidence="1">
    <location>
        <begin position="178"/>
        <end position="195"/>
    </location>
</feature>
<feature type="transmembrane region" description="Helical" evidence="2">
    <location>
        <begin position="356"/>
        <end position="377"/>
    </location>
</feature>
<protein>
    <recommendedName>
        <fullName evidence="5">ABC-type transport system permease protein</fullName>
    </recommendedName>
</protein>
<keyword evidence="2" id="KW-0472">Membrane</keyword>
<evidence type="ECO:0008006" key="5">
    <source>
        <dbReference type="Google" id="ProtNLM"/>
    </source>
</evidence>
<keyword evidence="4" id="KW-1185">Reference proteome</keyword>
<feature type="transmembrane region" description="Helical" evidence="2">
    <location>
        <begin position="486"/>
        <end position="511"/>
    </location>
</feature>
<reference evidence="4" key="1">
    <citation type="submission" date="2016-10" db="EMBL/GenBank/DDBJ databases">
        <authorList>
            <person name="Varghese N."/>
            <person name="Submissions S."/>
        </authorList>
    </citation>
    <scope>NUCLEOTIDE SEQUENCE [LARGE SCALE GENOMIC DNA]</scope>
    <source>
        <strain evidence="4">DSM 25055</strain>
    </source>
</reference>
<feature type="transmembrane region" description="Helical" evidence="2">
    <location>
        <begin position="568"/>
        <end position="592"/>
    </location>
</feature>
<proteinExistence type="predicted"/>
<evidence type="ECO:0000256" key="2">
    <source>
        <dbReference type="SAM" id="Phobius"/>
    </source>
</evidence>
<feature type="region of interest" description="Disordered" evidence="1">
    <location>
        <begin position="168"/>
        <end position="246"/>
    </location>
</feature>
<dbReference type="Proteomes" id="UP000199114">
    <property type="component" value="Unassembled WGS sequence"/>
</dbReference>
<evidence type="ECO:0000313" key="3">
    <source>
        <dbReference type="EMBL" id="SEQ37813.1"/>
    </source>
</evidence>
<feature type="transmembrane region" description="Helical" evidence="2">
    <location>
        <begin position="599"/>
        <end position="621"/>
    </location>
</feature>
<feature type="compositionally biased region" description="Gly residues" evidence="1">
    <location>
        <begin position="210"/>
        <end position="221"/>
    </location>
</feature>
<feature type="transmembrane region" description="Helical" evidence="2">
    <location>
        <begin position="459"/>
        <end position="480"/>
    </location>
</feature>
<feature type="transmembrane region" description="Helical" evidence="2">
    <location>
        <begin position="328"/>
        <end position="349"/>
    </location>
</feature>
<organism evidence="3 4">
    <name type="scientific">Natrinema salaciae</name>
    <dbReference type="NCBI Taxonomy" id="1186196"/>
    <lineage>
        <taxon>Archaea</taxon>
        <taxon>Methanobacteriati</taxon>
        <taxon>Methanobacteriota</taxon>
        <taxon>Stenosarchaea group</taxon>
        <taxon>Halobacteria</taxon>
        <taxon>Halobacteriales</taxon>
        <taxon>Natrialbaceae</taxon>
        <taxon>Natrinema</taxon>
    </lineage>
</organism>
<dbReference type="AlphaFoldDB" id="A0A1H9FJZ5"/>
<accession>A0A1H9FJZ5</accession>
<feature type="transmembrane region" description="Helical" evidence="2">
    <location>
        <begin position="518"/>
        <end position="537"/>
    </location>
</feature>
<feature type="transmembrane region" description="Helical" evidence="2">
    <location>
        <begin position="406"/>
        <end position="428"/>
    </location>
</feature>
<dbReference type="RefSeq" id="WP_090615998.1">
    <property type="nucleotide sequence ID" value="NZ_FOFD01000002.1"/>
</dbReference>
<evidence type="ECO:0000256" key="1">
    <source>
        <dbReference type="SAM" id="MobiDB-lite"/>
    </source>
</evidence>
<feature type="transmembrane region" description="Helical" evidence="2">
    <location>
        <begin position="256"/>
        <end position="275"/>
    </location>
</feature>
<evidence type="ECO:0000313" key="4">
    <source>
        <dbReference type="Proteomes" id="UP000199114"/>
    </source>
</evidence>